<reference evidence="2" key="1">
    <citation type="journal article" date="2019" name="Int. J. Syst. Evol. Microbiol.">
        <title>The Global Catalogue of Microorganisms (GCM) 10K type strain sequencing project: providing services to taxonomists for standard genome sequencing and annotation.</title>
        <authorList>
            <consortium name="The Broad Institute Genomics Platform"/>
            <consortium name="The Broad Institute Genome Sequencing Center for Infectious Disease"/>
            <person name="Wu L."/>
            <person name="Ma J."/>
        </authorList>
    </citation>
    <scope>NUCLEOTIDE SEQUENCE [LARGE SCALE GENOMIC DNA]</scope>
    <source>
        <strain evidence="2">CGMCC 4.7241</strain>
    </source>
</reference>
<dbReference type="Gene3D" id="2.160.20.10">
    <property type="entry name" value="Single-stranded right-handed beta-helix, Pectin lyase-like"/>
    <property type="match status" value="1"/>
</dbReference>
<dbReference type="SUPFAM" id="SSF51126">
    <property type="entry name" value="Pectin lyase-like"/>
    <property type="match status" value="1"/>
</dbReference>
<organism evidence="1 2">
    <name type="scientific">Tenggerimyces flavus</name>
    <dbReference type="NCBI Taxonomy" id="1708749"/>
    <lineage>
        <taxon>Bacteria</taxon>
        <taxon>Bacillati</taxon>
        <taxon>Actinomycetota</taxon>
        <taxon>Actinomycetes</taxon>
        <taxon>Propionibacteriales</taxon>
        <taxon>Nocardioidaceae</taxon>
        <taxon>Tenggerimyces</taxon>
    </lineage>
</organism>
<sequence>MTVGMGTAFGVSAIGGSAAAANDDPRGRETVIRLTPKDSIQAALDDGVQSVQLSPGDWKISKPIIARPGASLTGSGQSSRLLASVADLPSVLAIGDGKQCDGFVVSNLVVNANRLAITGIDLNPVGRGSYYEDEPDPMHRLVNLWVYDAIQDNIWYRGDARATVTQLVRSRRAGRHAFHCTNSDSWWMACEGTTTKPGIDSAGFFVGTTNSFFVACKAWYCRDYGYYVRGTRNKFSVCESQDTRSHGWYIEYDKNVFNGCVADTAGFHDVGGTPKTADGFYVVGDNESQALIGCQSFDRLGSPHQRYGFNVPASMVDEGRLVAPTGFGNLAGLVHRRS</sequence>
<dbReference type="InterPro" id="IPR011050">
    <property type="entry name" value="Pectin_lyase_fold/virulence"/>
</dbReference>
<proteinExistence type="predicted"/>
<gene>
    <name evidence="1" type="ORF">ACFOUW_10320</name>
</gene>
<keyword evidence="2" id="KW-1185">Reference proteome</keyword>
<protein>
    <recommendedName>
        <fullName evidence="3">Pectate lyase</fullName>
    </recommendedName>
</protein>
<evidence type="ECO:0000313" key="2">
    <source>
        <dbReference type="Proteomes" id="UP001595699"/>
    </source>
</evidence>
<dbReference type="Proteomes" id="UP001595699">
    <property type="component" value="Unassembled WGS sequence"/>
</dbReference>
<dbReference type="RefSeq" id="WP_205117448.1">
    <property type="nucleotide sequence ID" value="NZ_JAFBCM010000001.1"/>
</dbReference>
<dbReference type="EMBL" id="JBHRZH010000006">
    <property type="protein sequence ID" value="MFC3761235.1"/>
    <property type="molecule type" value="Genomic_DNA"/>
</dbReference>
<accession>A0ABV7YC49</accession>
<dbReference type="InterPro" id="IPR012334">
    <property type="entry name" value="Pectin_lyas_fold"/>
</dbReference>
<name>A0ABV7YC49_9ACTN</name>
<comment type="caution">
    <text evidence="1">The sequence shown here is derived from an EMBL/GenBank/DDBJ whole genome shotgun (WGS) entry which is preliminary data.</text>
</comment>
<evidence type="ECO:0008006" key="3">
    <source>
        <dbReference type="Google" id="ProtNLM"/>
    </source>
</evidence>
<evidence type="ECO:0000313" key="1">
    <source>
        <dbReference type="EMBL" id="MFC3761235.1"/>
    </source>
</evidence>